<sequence>MQEVKKQLEVLLVNYFRDCYPDFPKGKVVASESPDFVVKMKNAHKLGIELTRLNPANAVTKTEEVQSLINFRNELVEDMKELFEAGSDAKLFVKFMFSEKHQITPERELMVRSKTVATIKSAIADKTDATFYHKILTNTDLPQGLEQVLIAHHPELKESVWECSNNLGISNNVVEDIRLAIAKKDEKLRIYQKQQLQQYWLLITTDCLRADKNINLLNKISHEQFESRFHQVFVLDLMRAKVFPLVENSK</sequence>
<accession>A0A0D8JFS3</accession>
<protein>
    <submittedName>
        <fullName evidence="1">Uncharacterized protein</fullName>
    </submittedName>
</protein>
<keyword evidence="2" id="KW-1185">Reference proteome</keyword>
<proteinExistence type="predicted"/>
<dbReference type="EMBL" id="JRHC01000001">
    <property type="protein sequence ID" value="KJF44693.1"/>
    <property type="molecule type" value="Genomic_DNA"/>
</dbReference>
<evidence type="ECO:0000313" key="1">
    <source>
        <dbReference type="EMBL" id="KJF44693.1"/>
    </source>
</evidence>
<dbReference type="RefSeq" id="WP_045026227.1">
    <property type="nucleotide sequence ID" value="NZ_JRHC01000001.1"/>
</dbReference>
<dbReference type="STRING" id="1544798.LH29_04360"/>
<comment type="caution">
    <text evidence="1">The sequence shown here is derived from an EMBL/GenBank/DDBJ whole genome shotgun (WGS) entry which is preliminary data.</text>
</comment>
<reference evidence="1 2" key="1">
    <citation type="submission" date="2014-09" db="EMBL/GenBank/DDBJ databases">
        <title>Draft Genome Sequence of Draconibacterium sp. JN14CK-3.</title>
        <authorList>
            <person name="Dong C."/>
            <person name="Lai Q."/>
            <person name="Shao Z."/>
        </authorList>
    </citation>
    <scope>NUCLEOTIDE SEQUENCE [LARGE SCALE GENOMIC DNA]</scope>
    <source>
        <strain evidence="1 2">JN14CK-3</strain>
    </source>
</reference>
<dbReference type="Proteomes" id="UP000032544">
    <property type="component" value="Unassembled WGS sequence"/>
</dbReference>
<organism evidence="1 2">
    <name type="scientific">Draconibacterium sediminis</name>
    <dbReference type="NCBI Taxonomy" id="1544798"/>
    <lineage>
        <taxon>Bacteria</taxon>
        <taxon>Pseudomonadati</taxon>
        <taxon>Bacteroidota</taxon>
        <taxon>Bacteroidia</taxon>
        <taxon>Marinilabiliales</taxon>
        <taxon>Prolixibacteraceae</taxon>
        <taxon>Draconibacterium</taxon>
    </lineage>
</organism>
<evidence type="ECO:0000313" key="2">
    <source>
        <dbReference type="Proteomes" id="UP000032544"/>
    </source>
</evidence>
<dbReference type="AlphaFoldDB" id="A0A0D8JFS3"/>
<name>A0A0D8JFS3_9BACT</name>
<dbReference type="OrthoDB" id="1121350at2"/>
<gene>
    <name evidence="1" type="ORF">LH29_04360</name>
</gene>